<dbReference type="Gene3D" id="2.30.40.10">
    <property type="entry name" value="Urease, subunit C, domain 1"/>
    <property type="match status" value="1"/>
</dbReference>
<organism evidence="2 3">
    <name type="scientific">Crossiella equi</name>
    <dbReference type="NCBI Taxonomy" id="130796"/>
    <lineage>
        <taxon>Bacteria</taxon>
        <taxon>Bacillati</taxon>
        <taxon>Actinomycetota</taxon>
        <taxon>Actinomycetes</taxon>
        <taxon>Pseudonocardiales</taxon>
        <taxon>Pseudonocardiaceae</taxon>
        <taxon>Crossiella</taxon>
    </lineage>
</organism>
<dbReference type="InterPro" id="IPR011059">
    <property type="entry name" value="Metal-dep_hydrolase_composite"/>
</dbReference>
<sequence length="492" mass="51805">MRDLVVTGARVIDPETGLDGVRAVAVQDGVITEVTEGEVAARRVVDGRGLVLAPGFIDLHSHAQSRTGLLLQALDGVTTALDLEAGAASVTAALDRAGREGRPINYGYSASWLLARMLLLDGLPEDDTMAMFSAGQRHQGWRKAVDRATVDKLVDHLAGEVHAGGIGIGVLLGYAPGTGGAEYLAVARLAQRLGVPTFTHTRYLATTPANSSLDGTLEVLAAAAGTGAHMHLCHLNSTSNRMIEEIAGAIGRAQRQGLRITTEAYPYGSGSTVIGADFLDPAKLADFGMTPDRIRYLPTGETVADAARLAELRATDPGGLAVLRWADEDVPGDRDLLLRSLLYPDTAIASDATPVLRPGGVPVLAEWPPPADGRTHPRSTGCYGRTFGWLVRELGVLSLAEAVRRCTLLPAQVLEDAVPAMRHKGRVRVGADADLVLFDPVAFAECGDYEVVAPSTGVRHLLVGGRFVVEDGRLDPHSTAGRPVRGASSGSR</sequence>
<proteinExistence type="predicted"/>
<dbReference type="InterPro" id="IPR032466">
    <property type="entry name" value="Metal_Hydrolase"/>
</dbReference>
<feature type="domain" description="Amidohydrolase 3" evidence="1">
    <location>
        <begin position="43"/>
        <end position="469"/>
    </location>
</feature>
<dbReference type="InterPro" id="IPR050138">
    <property type="entry name" value="DHOase/Allantoinase_Hydrolase"/>
</dbReference>
<dbReference type="PANTHER" id="PTHR43668">
    <property type="entry name" value="ALLANTOINASE"/>
    <property type="match status" value="1"/>
</dbReference>
<dbReference type="InterPro" id="IPR013108">
    <property type="entry name" value="Amidohydro_3"/>
</dbReference>
<dbReference type="PANTHER" id="PTHR43668:SF2">
    <property type="entry name" value="ALLANTOINASE"/>
    <property type="match status" value="1"/>
</dbReference>
<reference evidence="2 3" key="1">
    <citation type="submission" date="2021-03" db="EMBL/GenBank/DDBJ databases">
        <title>Sequencing the genomes of 1000 actinobacteria strains.</title>
        <authorList>
            <person name="Klenk H.-P."/>
        </authorList>
    </citation>
    <scope>NUCLEOTIDE SEQUENCE [LARGE SCALE GENOMIC DNA]</scope>
    <source>
        <strain evidence="2 3">DSM 44580</strain>
    </source>
</reference>
<dbReference type="Gene3D" id="3.20.20.140">
    <property type="entry name" value="Metal-dependent hydrolases"/>
    <property type="match status" value="1"/>
</dbReference>
<dbReference type="Pfam" id="PF07969">
    <property type="entry name" value="Amidohydro_3"/>
    <property type="match status" value="1"/>
</dbReference>
<evidence type="ECO:0000313" key="3">
    <source>
        <dbReference type="Proteomes" id="UP001519363"/>
    </source>
</evidence>
<gene>
    <name evidence="2" type="ORF">JOF53_008237</name>
</gene>
<dbReference type="SUPFAM" id="SSF51338">
    <property type="entry name" value="Composite domain of metallo-dependent hydrolases"/>
    <property type="match status" value="1"/>
</dbReference>
<dbReference type="NCBIfam" id="NF006560">
    <property type="entry name" value="PRK09061.1"/>
    <property type="match status" value="1"/>
</dbReference>
<evidence type="ECO:0000313" key="2">
    <source>
        <dbReference type="EMBL" id="MBP2479365.1"/>
    </source>
</evidence>
<comment type="caution">
    <text evidence="2">The sequence shown here is derived from an EMBL/GenBank/DDBJ whole genome shotgun (WGS) entry which is preliminary data.</text>
</comment>
<accession>A0ABS5AUJ0</accession>
<name>A0ABS5AUJ0_9PSEU</name>
<protein>
    <recommendedName>
        <fullName evidence="1">Amidohydrolase 3 domain-containing protein</fullName>
    </recommendedName>
</protein>
<keyword evidence="3" id="KW-1185">Reference proteome</keyword>
<dbReference type="EMBL" id="JAGIOO010000001">
    <property type="protein sequence ID" value="MBP2479365.1"/>
    <property type="molecule type" value="Genomic_DNA"/>
</dbReference>
<dbReference type="Proteomes" id="UP001519363">
    <property type="component" value="Unassembled WGS sequence"/>
</dbReference>
<dbReference type="SUPFAM" id="SSF51556">
    <property type="entry name" value="Metallo-dependent hydrolases"/>
    <property type="match status" value="1"/>
</dbReference>
<dbReference type="RefSeq" id="WP_086782385.1">
    <property type="nucleotide sequence ID" value="NZ_JAGIOO010000001.1"/>
</dbReference>
<evidence type="ECO:0000259" key="1">
    <source>
        <dbReference type="Pfam" id="PF07969"/>
    </source>
</evidence>